<keyword evidence="1" id="KW-1185">Reference proteome</keyword>
<protein>
    <submittedName>
        <fullName evidence="2">Uncharacterized protein</fullName>
    </submittedName>
</protein>
<evidence type="ECO:0000313" key="2">
    <source>
        <dbReference type="WBParaSite" id="nRc.2.0.1.t38772-RA"/>
    </source>
</evidence>
<accession>A0A915KK20</accession>
<reference evidence="2" key="1">
    <citation type="submission" date="2022-11" db="UniProtKB">
        <authorList>
            <consortium name="WormBaseParasite"/>
        </authorList>
    </citation>
    <scope>IDENTIFICATION</scope>
</reference>
<organism evidence="1 2">
    <name type="scientific">Romanomermis culicivorax</name>
    <name type="common">Nematode worm</name>
    <dbReference type="NCBI Taxonomy" id="13658"/>
    <lineage>
        <taxon>Eukaryota</taxon>
        <taxon>Metazoa</taxon>
        <taxon>Ecdysozoa</taxon>
        <taxon>Nematoda</taxon>
        <taxon>Enoplea</taxon>
        <taxon>Dorylaimia</taxon>
        <taxon>Mermithida</taxon>
        <taxon>Mermithoidea</taxon>
        <taxon>Mermithidae</taxon>
        <taxon>Romanomermis</taxon>
    </lineage>
</organism>
<dbReference type="AlphaFoldDB" id="A0A915KK20"/>
<dbReference type="Proteomes" id="UP000887565">
    <property type="component" value="Unplaced"/>
</dbReference>
<proteinExistence type="predicted"/>
<sequence length="46" mass="5459">MPGLTPAFEIEYYETSCEQKTILQRNSYDDDINYTCLLTFSKKLKF</sequence>
<dbReference type="WBParaSite" id="nRc.2.0.1.t38772-RA">
    <property type="protein sequence ID" value="nRc.2.0.1.t38772-RA"/>
    <property type="gene ID" value="nRc.2.0.1.g38772"/>
</dbReference>
<name>A0A915KK20_ROMCU</name>
<evidence type="ECO:0000313" key="1">
    <source>
        <dbReference type="Proteomes" id="UP000887565"/>
    </source>
</evidence>